<dbReference type="InterPro" id="IPR001460">
    <property type="entry name" value="PCN-bd_Tpept"/>
</dbReference>
<name>A0A285VWK6_9MICO</name>
<protein>
    <submittedName>
        <fullName evidence="2">Peptidoglycan glycosyltransferase</fullName>
    </submittedName>
</protein>
<dbReference type="PANTHER" id="PTHR30627">
    <property type="entry name" value="PEPTIDOGLYCAN D,D-TRANSPEPTIDASE"/>
    <property type="match status" value="1"/>
</dbReference>
<proteinExistence type="predicted"/>
<sequence>PARPLVNRALAGDLYPPGSTYKLVVAAAALESGDFQPDSELEGGLTYTLPGTTTDLPNFGGAACDPQDRPTLAESVRVSCNTSFAWLAGELGADALREQSQDFGFDQDLQVPMTVTPSTYPEAPDDAQLALTGIGQHEVRVTPLQVAMISAAIANEGVVMEPYLVQTVRNSDLEVIEETGPGQLSRAVSGSTANALRDMMVSAVESGSGQAAALPGVAVAGKTGTAEFGTEGAAHGWFTGFAPADDPQIALAVVVESATDDWSGETGGVVAAPVARAMFEAGVQR</sequence>
<dbReference type="RefSeq" id="WP_280523512.1">
    <property type="nucleotide sequence ID" value="NZ_OBQK01000038.1"/>
</dbReference>
<keyword evidence="2" id="KW-0808">Transferase</keyword>
<dbReference type="GO" id="GO:0008658">
    <property type="term" value="F:penicillin binding"/>
    <property type="evidence" value="ECO:0007669"/>
    <property type="project" value="InterPro"/>
</dbReference>
<evidence type="ECO:0000313" key="2">
    <source>
        <dbReference type="EMBL" id="SOC58425.1"/>
    </source>
</evidence>
<dbReference type="InterPro" id="IPR050515">
    <property type="entry name" value="Beta-lactam/transpept"/>
</dbReference>
<gene>
    <name evidence="2" type="ORF">SAMN05421879_1381</name>
</gene>
<accession>A0A285VWK6</accession>
<feature type="domain" description="Penicillin-binding protein transpeptidase" evidence="1">
    <location>
        <begin position="7"/>
        <end position="279"/>
    </location>
</feature>
<dbReference type="AlphaFoldDB" id="A0A285VWK6"/>
<dbReference type="Pfam" id="PF00905">
    <property type="entry name" value="Transpeptidase"/>
    <property type="match status" value="1"/>
</dbReference>
<dbReference type="STRING" id="1122622.GCA_000421185_01477"/>
<dbReference type="SUPFAM" id="SSF56601">
    <property type="entry name" value="beta-lactamase/transpeptidase-like"/>
    <property type="match status" value="1"/>
</dbReference>
<dbReference type="EMBL" id="OBQK01000038">
    <property type="protein sequence ID" value="SOC58425.1"/>
    <property type="molecule type" value="Genomic_DNA"/>
</dbReference>
<dbReference type="Gene3D" id="3.40.710.10">
    <property type="entry name" value="DD-peptidase/beta-lactamase superfamily"/>
    <property type="match status" value="1"/>
</dbReference>
<dbReference type="Proteomes" id="UP000219688">
    <property type="component" value="Unassembled WGS sequence"/>
</dbReference>
<dbReference type="PANTHER" id="PTHR30627:SF24">
    <property type="entry name" value="PENICILLIN-BINDING PROTEIN 4B"/>
    <property type="match status" value="1"/>
</dbReference>
<organism evidence="2 3">
    <name type="scientific">Ornithinimicrobium cerasi</name>
    <dbReference type="NCBI Taxonomy" id="2248773"/>
    <lineage>
        <taxon>Bacteria</taxon>
        <taxon>Bacillati</taxon>
        <taxon>Actinomycetota</taxon>
        <taxon>Actinomycetes</taxon>
        <taxon>Micrococcales</taxon>
        <taxon>Ornithinimicrobiaceae</taxon>
        <taxon>Ornithinimicrobium</taxon>
    </lineage>
</organism>
<reference evidence="3" key="1">
    <citation type="submission" date="2017-08" db="EMBL/GenBank/DDBJ databases">
        <authorList>
            <person name="Varghese N."/>
            <person name="Submissions S."/>
        </authorList>
    </citation>
    <scope>NUCLEOTIDE SEQUENCE [LARGE SCALE GENOMIC DNA]</scope>
    <source>
        <strain evidence="3">USBA17B2</strain>
    </source>
</reference>
<dbReference type="GO" id="GO:0071972">
    <property type="term" value="F:peptidoglycan L,D-transpeptidase activity"/>
    <property type="evidence" value="ECO:0007669"/>
    <property type="project" value="TreeGrafter"/>
</dbReference>
<dbReference type="GO" id="GO:0071555">
    <property type="term" value="P:cell wall organization"/>
    <property type="evidence" value="ECO:0007669"/>
    <property type="project" value="TreeGrafter"/>
</dbReference>
<dbReference type="InterPro" id="IPR012338">
    <property type="entry name" value="Beta-lactam/transpept-like"/>
</dbReference>
<evidence type="ECO:0000259" key="1">
    <source>
        <dbReference type="Pfam" id="PF00905"/>
    </source>
</evidence>
<dbReference type="GO" id="GO:0016740">
    <property type="term" value="F:transferase activity"/>
    <property type="evidence" value="ECO:0007669"/>
    <property type="project" value="UniProtKB-KW"/>
</dbReference>
<dbReference type="GO" id="GO:0005886">
    <property type="term" value="C:plasma membrane"/>
    <property type="evidence" value="ECO:0007669"/>
    <property type="project" value="TreeGrafter"/>
</dbReference>
<evidence type="ECO:0000313" key="3">
    <source>
        <dbReference type="Proteomes" id="UP000219688"/>
    </source>
</evidence>
<feature type="non-terminal residue" evidence="2">
    <location>
        <position position="1"/>
    </location>
</feature>
<keyword evidence="3" id="KW-1185">Reference proteome</keyword>